<proteinExistence type="predicted"/>
<protein>
    <submittedName>
        <fullName evidence="2">Integral membrane protein</fullName>
    </submittedName>
</protein>
<dbReference type="AlphaFoldDB" id="A0A0J9E288"/>
<dbReference type="EMBL" id="LFTY01000002">
    <property type="protein sequence ID" value="KMW56845.1"/>
    <property type="molecule type" value="Genomic_DNA"/>
</dbReference>
<dbReference type="Proteomes" id="UP000037178">
    <property type="component" value="Unassembled WGS sequence"/>
</dbReference>
<sequence>MCILAGALLSPPCTGYAARGDFDVAVVLGAGMAPGGRLYRSSLDRIAAGVALYESGGARSLHMTGGITRNGGPSAGAQMARAAISMGVPAQAITHEGASYSTLQNALFSKPMLAGRGGFVLVTEGLHLSRSYLSFWWAGIRPASLCHSSRFRVPDPDTRMGAVGMLVREVLAFWFNAARASAWSVATLAGAQGPGLDAILE</sequence>
<dbReference type="RefSeq" id="WP_049642663.1">
    <property type="nucleotide sequence ID" value="NZ_LFTY01000002.1"/>
</dbReference>
<evidence type="ECO:0000313" key="2">
    <source>
        <dbReference type="EMBL" id="KMW56845.1"/>
    </source>
</evidence>
<accession>A0A0J9E288</accession>
<evidence type="ECO:0000259" key="1">
    <source>
        <dbReference type="Pfam" id="PF02698"/>
    </source>
</evidence>
<dbReference type="PANTHER" id="PTHR30336:SF20">
    <property type="entry name" value="DUF218 DOMAIN-CONTAINING PROTEIN"/>
    <property type="match status" value="1"/>
</dbReference>
<name>A0A0J9E288_9RHOB</name>
<reference evidence="2 3" key="1">
    <citation type="submission" date="2015-06" db="EMBL/GenBank/DDBJ databases">
        <title>Draft genome sequence of an Alphaproteobacteria species associated to the Mediterranean sponge Oscarella lobularis.</title>
        <authorList>
            <person name="Jourda C."/>
            <person name="Santini S."/>
            <person name="Claverie J.-M."/>
        </authorList>
    </citation>
    <scope>NUCLEOTIDE SEQUENCE [LARGE SCALE GENOMIC DNA]</scope>
    <source>
        <strain evidence="2">IGS</strain>
    </source>
</reference>
<feature type="domain" description="DUF218" evidence="1">
    <location>
        <begin position="23"/>
        <end position="171"/>
    </location>
</feature>
<keyword evidence="3" id="KW-1185">Reference proteome</keyword>
<dbReference type="STRING" id="1675527.AIOL_001802"/>
<dbReference type="GO" id="GO:0005886">
    <property type="term" value="C:plasma membrane"/>
    <property type="evidence" value="ECO:0007669"/>
    <property type="project" value="TreeGrafter"/>
</dbReference>
<dbReference type="OrthoDB" id="9809813at2"/>
<comment type="caution">
    <text evidence="2">The sequence shown here is derived from an EMBL/GenBank/DDBJ whole genome shotgun (WGS) entry which is preliminary data.</text>
</comment>
<gene>
    <name evidence="2" type="ORF">AIOL_001802</name>
</gene>
<dbReference type="PANTHER" id="PTHR30336">
    <property type="entry name" value="INNER MEMBRANE PROTEIN, PROBABLE PERMEASE"/>
    <property type="match status" value="1"/>
</dbReference>
<dbReference type="CDD" id="cd06259">
    <property type="entry name" value="YdcF-like"/>
    <property type="match status" value="1"/>
</dbReference>
<evidence type="ECO:0000313" key="3">
    <source>
        <dbReference type="Proteomes" id="UP000037178"/>
    </source>
</evidence>
<dbReference type="InterPro" id="IPR014729">
    <property type="entry name" value="Rossmann-like_a/b/a_fold"/>
</dbReference>
<dbReference type="PATRIC" id="fig|1675527.3.peg.1896"/>
<organism evidence="2 3">
    <name type="scientific">Candidatus Rhodobacter oscarellae</name>
    <dbReference type="NCBI Taxonomy" id="1675527"/>
    <lineage>
        <taxon>Bacteria</taxon>
        <taxon>Pseudomonadati</taxon>
        <taxon>Pseudomonadota</taxon>
        <taxon>Alphaproteobacteria</taxon>
        <taxon>Rhodobacterales</taxon>
        <taxon>Rhodobacter group</taxon>
        <taxon>Rhodobacter</taxon>
    </lineage>
</organism>
<dbReference type="Pfam" id="PF02698">
    <property type="entry name" value="DUF218"/>
    <property type="match status" value="1"/>
</dbReference>
<dbReference type="InterPro" id="IPR051599">
    <property type="entry name" value="Cell_Envelope_Assoc"/>
</dbReference>
<dbReference type="InterPro" id="IPR003848">
    <property type="entry name" value="DUF218"/>
</dbReference>
<dbReference type="Gene3D" id="3.40.50.620">
    <property type="entry name" value="HUPs"/>
    <property type="match status" value="1"/>
</dbReference>